<dbReference type="GO" id="GO:0005096">
    <property type="term" value="F:GTPase activator activity"/>
    <property type="evidence" value="ECO:0007669"/>
    <property type="project" value="UniProtKB-KW"/>
</dbReference>
<dbReference type="PROSITE" id="PS50086">
    <property type="entry name" value="TBC_RABGAP"/>
    <property type="match status" value="1"/>
</dbReference>
<dbReference type="InterPro" id="IPR000195">
    <property type="entry name" value="Rab-GAP-TBC_dom"/>
</dbReference>
<dbReference type="EMBL" id="BLIY01000017">
    <property type="protein sequence ID" value="GFE54646.1"/>
    <property type="molecule type" value="Genomic_DNA"/>
</dbReference>
<feature type="region of interest" description="Disordered" evidence="2">
    <location>
        <begin position="447"/>
        <end position="466"/>
    </location>
</feature>
<evidence type="ECO:0000259" key="3">
    <source>
        <dbReference type="PROSITE" id="PS50086"/>
    </source>
</evidence>
<reference evidence="4" key="1">
    <citation type="submission" date="2019-12" db="EMBL/GenBank/DDBJ databases">
        <title>Genome sequence of Babesia ovis.</title>
        <authorList>
            <person name="Yamagishi J."/>
            <person name="Sevinc F."/>
            <person name="Xuan X."/>
        </authorList>
    </citation>
    <scope>NUCLEOTIDE SEQUENCE</scope>
    <source>
        <strain evidence="4">Selcuk</strain>
    </source>
</reference>
<keyword evidence="5" id="KW-1185">Reference proteome</keyword>
<feature type="domain" description="Rab-GAP TBC" evidence="3">
    <location>
        <begin position="73"/>
        <end position="357"/>
    </location>
</feature>
<dbReference type="AlphaFoldDB" id="A0A9W5TBJ7"/>
<proteinExistence type="predicted"/>
<dbReference type="OrthoDB" id="27140at2759"/>
<comment type="caution">
    <text evidence="4">The sequence shown here is derived from an EMBL/GenBank/DDBJ whole genome shotgun (WGS) entry which is preliminary data.</text>
</comment>
<dbReference type="Gene3D" id="1.10.8.270">
    <property type="entry name" value="putative rabgap domain of human tbc1 domain family member 14 like domains"/>
    <property type="match status" value="1"/>
</dbReference>
<keyword evidence="1" id="KW-0343">GTPase activation</keyword>
<name>A0A9W5TBJ7_BABOV</name>
<dbReference type="PANTHER" id="PTHR22957:SF337">
    <property type="entry name" value="TBC1 DOMAIN FAMILY MEMBER 5"/>
    <property type="match status" value="1"/>
</dbReference>
<evidence type="ECO:0000256" key="1">
    <source>
        <dbReference type="ARBA" id="ARBA00022468"/>
    </source>
</evidence>
<dbReference type="SMART" id="SM00164">
    <property type="entry name" value="TBC"/>
    <property type="match status" value="1"/>
</dbReference>
<dbReference type="Gene3D" id="1.10.472.80">
    <property type="entry name" value="Ypt/Rab-GAP domain of gyp1p, domain 3"/>
    <property type="match status" value="1"/>
</dbReference>
<dbReference type="Pfam" id="PF00566">
    <property type="entry name" value="RabGAP-TBC"/>
    <property type="match status" value="1"/>
</dbReference>
<dbReference type="PANTHER" id="PTHR22957">
    <property type="entry name" value="TBC1 DOMAIN FAMILY MEMBER GTPASE-ACTIVATING PROTEIN"/>
    <property type="match status" value="1"/>
</dbReference>
<dbReference type="Proteomes" id="UP001057455">
    <property type="component" value="Unassembled WGS sequence"/>
</dbReference>
<evidence type="ECO:0000313" key="5">
    <source>
        <dbReference type="Proteomes" id="UP001057455"/>
    </source>
</evidence>
<evidence type="ECO:0000256" key="2">
    <source>
        <dbReference type="SAM" id="MobiDB-lite"/>
    </source>
</evidence>
<organism evidence="4 5">
    <name type="scientific">Babesia ovis</name>
    <dbReference type="NCBI Taxonomy" id="5869"/>
    <lineage>
        <taxon>Eukaryota</taxon>
        <taxon>Sar</taxon>
        <taxon>Alveolata</taxon>
        <taxon>Apicomplexa</taxon>
        <taxon>Aconoidasida</taxon>
        <taxon>Piroplasmida</taxon>
        <taxon>Babesiidae</taxon>
        <taxon>Babesia</taxon>
    </lineage>
</organism>
<feature type="compositionally biased region" description="Low complexity" evidence="2">
    <location>
        <begin position="497"/>
        <end position="507"/>
    </location>
</feature>
<sequence>MDDTGEDTSYDLTYDEDGYCGVHVEDFDQVFRTSNLYDDNNSCVSDSEYPHVQLQGLMSVMHKMASTVETSHLGVANIRRIIWGYFLGAYDATDLDSLVSSVCKKRDHYRELSNKHRYDGLKKMHTLNPQLFHPLAPVERNPWELTQRIKDLLDEIWQDVERTYQERSLFKQDCVRKTLQNILYVWSREHDYISYRQGMNELLAVVYIVCYRDQVHPSEAGGDTVVDVLLSGDPQDLEADAYTLFATIMSLETQLMFDNSAVKSPLVRLCSGVSANLNHIASLRSRTKSEAHNSFMARTKFIHQNIIRGHDMPVYNHFQKIDLEPHIFLMRWIRLIFSREFNINETLNLWDAVFADHFLTKVENRGLPEFQFELIDFFCVAMISYVRLNLLENDINYCLQRLFKFPPIEDISHLIAKAYKIRTQYKKRISDPSGSVYPQVPSCSVAATPVRSTNRDPPRTEQSPTLQAALCVEATVTVTGTTPYASLDGSDAGGSGDPSPSVSSDSSQQMGTREALEDIAARLYQLHEKAFILGVDELMSDIQSLHSDVTRVITNLD</sequence>
<feature type="region of interest" description="Disordered" evidence="2">
    <location>
        <begin position="483"/>
        <end position="512"/>
    </location>
</feature>
<evidence type="ECO:0000313" key="4">
    <source>
        <dbReference type="EMBL" id="GFE54646.1"/>
    </source>
</evidence>
<dbReference type="FunFam" id="1.10.472.80:FF:000038">
    <property type="entry name" value="TBC1 domain family member 5"/>
    <property type="match status" value="1"/>
</dbReference>
<dbReference type="InterPro" id="IPR035969">
    <property type="entry name" value="Rab-GAP_TBC_sf"/>
</dbReference>
<dbReference type="SUPFAM" id="SSF47923">
    <property type="entry name" value="Ypt/Rab-GAP domain of gyp1p"/>
    <property type="match status" value="2"/>
</dbReference>
<accession>A0A9W5TBJ7</accession>
<protein>
    <submittedName>
        <fullName evidence="4">TBC domain containing protein, putative</fullName>
    </submittedName>
</protein>
<gene>
    <name evidence="4" type="ORF">BaOVIS_020500</name>
</gene>